<accession>A0ABN0XW25</accession>
<keyword evidence="2" id="KW-1185">Reference proteome</keyword>
<organism evidence="1 2">
    <name type="scientific">Paenibacillus motobuensis</name>
    <dbReference type="NCBI Taxonomy" id="295324"/>
    <lineage>
        <taxon>Bacteria</taxon>
        <taxon>Bacillati</taxon>
        <taxon>Bacillota</taxon>
        <taxon>Bacilli</taxon>
        <taxon>Bacillales</taxon>
        <taxon>Paenibacillaceae</taxon>
        <taxon>Paenibacillus</taxon>
    </lineage>
</organism>
<dbReference type="InterPro" id="IPR036322">
    <property type="entry name" value="WD40_repeat_dom_sf"/>
</dbReference>
<dbReference type="SUPFAM" id="SSF50978">
    <property type="entry name" value="WD40 repeat-like"/>
    <property type="match status" value="1"/>
</dbReference>
<dbReference type="RefSeq" id="WP_343856208.1">
    <property type="nucleotide sequence ID" value="NZ_BAAACX010000002.1"/>
</dbReference>
<reference evidence="1 2" key="1">
    <citation type="journal article" date="2019" name="Int. J. Syst. Evol. Microbiol.">
        <title>The Global Catalogue of Microorganisms (GCM) 10K type strain sequencing project: providing services to taxonomists for standard genome sequencing and annotation.</title>
        <authorList>
            <consortium name="The Broad Institute Genomics Platform"/>
            <consortium name="The Broad Institute Genome Sequencing Center for Infectious Disease"/>
            <person name="Wu L."/>
            <person name="Ma J."/>
        </authorList>
    </citation>
    <scope>NUCLEOTIDE SEQUENCE [LARGE SCALE GENOMIC DNA]</scope>
    <source>
        <strain evidence="1 2">JCM 12774</strain>
    </source>
</reference>
<name>A0ABN0XW25_9BACL</name>
<evidence type="ECO:0000313" key="1">
    <source>
        <dbReference type="EMBL" id="GAA0374084.1"/>
    </source>
</evidence>
<gene>
    <name evidence="1" type="ORF">GCM10008933_01520</name>
</gene>
<protein>
    <submittedName>
        <fullName evidence="1">Uncharacterized protein</fullName>
    </submittedName>
</protein>
<dbReference type="EMBL" id="BAAACX010000002">
    <property type="protein sequence ID" value="GAA0374084.1"/>
    <property type="molecule type" value="Genomic_DNA"/>
</dbReference>
<dbReference type="InterPro" id="IPR015943">
    <property type="entry name" value="WD40/YVTN_repeat-like_dom_sf"/>
</dbReference>
<sequence>MFNSIHEVSVIETETGRIASNFKFEADNFTFLKDIAVNNDGVIVGCYDNYVQVYNLNGGIISKINVKAEAIAFHPENQNIVAIGTIDGVQLWDITSGSTTSTNWDVYKGDKRNKELQKIEFSLGKDPKILLFYVESGSLSDDGDMLILNPLTGVTGPIYHEIRYPSLSEDGSKIIYNKNEYIKIANVEDGRALLEQKCDSKVADLAFSPSGLEFISAFTKYQSVGCIPISEMQCSIMSYSITDGSQIGKTFEGCIASQYGVKIFTPNNDTVLTVSRDDKEVLIWGKKDVRVLKHVNLQRNTGSLKQHRISTDKRLLVILSQDLIPDSLLHPENVENLGDLGRSEAVNNFVSTNLTDVTNDLIKSLSWPALAIAGFSEYTLLDGLALSLHNRIGTRYLISGFPDLSFGITPSHLEETRVFADASIKKIGIKLPLFLDLYTEKDNCPLRLSRTRINLKIFAQPSVKTFDADVAQSLQLEFENAEPEGKSSTHIIYPAIAIPILGSEEKLIDFIESAINELINGSGPIFAYYLDSLIMDSPMPQSWNQVNEYEFIFRGFSYKPVEVITTDDKLEVGYLFLVFSVVSHNLPPKCVCRDDVISLLSLNNSSQSDKRRYFSLAFSEDSLNVLAGPHRNSGDSKSRTKGGGMYYTVKAYYTTQLNRLELNNDQLEAEVTVKGGGGITLGIRLKRWGVEFLSIKDSASLHLSFKNVMTTWKVSVLSNFPEKDITSIVLEPKVIIDRKDIKVELDTSLNNRLDGLLSSALDWLVTEIATTIAPVIQAVAHIELVYDIYNNKEHDYHISNASSKVYNDSSLIITAEIDACLPQ</sequence>
<dbReference type="Proteomes" id="UP001500340">
    <property type="component" value="Unassembled WGS sequence"/>
</dbReference>
<dbReference type="Gene3D" id="2.130.10.10">
    <property type="entry name" value="YVTN repeat-like/Quinoprotein amine dehydrogenase"/>
    <property type="match status" value="2"/>
</dbReference>
<evidence type="ECO:0000313" key="2">
    <source>
        <dbReference type="Proteomes" id="UP001500340"/>
    </source>
</evidence>
<comment type="caution">
    <text evidence="1">The sequence shown here is derived from an EMBL/GenBank/DDBJ whole genome shotgun (WGS) entry which is preliminary data.</text>
</comment>
<proteinExistence type="predicted"/>